<reference evidence="3" key="2">
    <citation type="submission" date="2022-06" db="UniProtKB">
        <authorList>
            <consortium name="EnsemblMetazoa"/>
        </authorList>
    </citation>
    <scope>IDENTIFICATION</scope>
    <source>
        <strain evidence="3">DF5081</strain>
    </source>
</reference>
<organism evidence="3 4">
    <name type="scientific">Caenorhabditis japonica</name>
    <dbReference type="NCBI Taxonomy" id="281687"/>
    <lineage>
        <taxon>Eukaryota</taxon>
        <taxon>Metazoa</taxon>
        <taxon>Ecdysozoa</taxon>
        <taxon>Nematoda</taxon>
        <taxon>Chromadorea</taxon>
        <taxon>Rhabditida</taxon>
        <taxon>Rhabditina</taxon>
        <taxon>Rhabditomorpha</taxon>
        <taxon>Rhabditoidea</taxon>
        <taxon>Rhabditidae</taxon>
        <taxon>Peloderinae</taxon>
        <taxon>Caenorhabditis</taxon>
    </lineage>
</organism>
<accession>A0A8R1ISS6</accession>
<feature type="compositionally biased region" description="Basic residues" evidence="1">
    <location>
        <begin position="87"/>
        <end position="102"/>
    </location>
</feature>
<proteinExistence type="predicted"/>
<name>A0A8R1ISS6_CAEJA</name>
<feature type="region of interest" description="Disordered" evidence="1">
    <location>
        <begin position="55"/>
        <end position="162"/>
    </location>
</feature>
<dbReference type="EnsemblMetazoa" id="CJA41009.1">
    <property type="protein sequence ID" value="CJA41009.1"/>
    <property type="gene ID" value="WBGene00216857"/>
</dbReference>
<feature type="compositionally biased region" description="Basic and acidic residues" evidence="1">
    <location>
        <begin position="71"/>
        <end position="86"/>
    </location>
</feature>
<evidence type="ECO:0000313" key="4">
    <source>
        <dbReference type="Proteomes" id="UP000005237"/>
    </source>
</evidence>
<sequence length="225" mass="25001">MKKFQKYTSMVSVVELIIFFSSLAIYHFFIFRKKLAREIEIMRIQNEKLERISKGEPEPELLSPTQLSELEADKTQQSEKVPNEKVKKVKKAKKSKKKKATSAKKLALEKTQTGESEKVSTPKVIKSPLSQKSITDPGSENQENATANPITDLTLTRTPSLVEQKPVYSPNIKITSPTAPAAATGPAFPPAILIPSPMPPPIESPPGPEAEEDMKTARDVFWQDS</sequence>
<evidence type="ECO:0000256" key="1">
    <source>
        <dbReference type="SAM" id="MobiDB-lite"/>
    </source>
</evidence>
<evidence type="ECO:0000256" key="2">
    <source>
        <dbReference type="SAM" id="Phobius"/>
    </source>
</evidence>
<dbReference type="AlphaFoldDB" id="A0A8R1ISS6"/>
<protein>
    <submittedName>
        <fullName evidence="3">Uncharacterized protein</fullName>
    </submittedName>
</protein>
<keyword evidence="2" id="KW-1133">Transmembrane helix</keyword>
<feature type="compositionally biased region" description="Pro residues" evidence="1">
    <location>
        <begin position="196"/>
        <end position="208"/>
    </location>
</feature>
<keyword evidence="2" id="KW-0472">Membrane</keyword>
<keyword evidence="4" id="KW-1185">Reference proteome</keyword>
<feature type="compositionally biased region" description="Low complexity" evidence="1">
    <location>
        <begin position="179"/>
        <end position="195"/>
    </location>
</feature>
<evidence type="ECO:0000313" key="3">
    <source>
        <dbReference type="EnsemblMetazoa" id="CJA41009.1"/>
    </source>
</evidence>
<keyword evidence="2" id="KW-0812">Transmembrane</keyword>
<dbReference type="Proteomes" id="UP000005237">
    <property type="component" value="Unassembled WGS sequence"/>
</dbReference>
<feature type="region of interest" description="Disordered" evidence="1">
    <location>
        <begin position="179"/>
        <end position="225"/>
    </location>
</feature>
<reference evidence="4" key="1">
    <citation type="submission" date="2010-08" db="EMBL/GenBank/DDBJ databases">
        <authorList>
            <consortium name="Caenorhabditis japonica Sequencing Consortium"/>
            <person name="Wilson R.K."/>
        </authorList>
    </citation>
    <scope>NUCLEOTIDE SEQUENCE [LARGE SCALE GENOMIC DNA]</scope>
    <source>
        <strain evidence="4">DF5081</strain>
    </source>
</reference>
<feature type="compositionally biased region" description="Polar residues" evidence="1">
    <location>
        <begin position="128"/>
        <end position="161"/>
    </location>
</feature>
<feature type="transmembrane region" description="Helical" evidence="2">
    <location>
        <begin position="7"/>
        <end position="29"/>
    </location>
</feature>